<feature type="compositionally biased region" description="Basic residues" evidence="1">
    <location>
        <begin position="32"/>
        <end position="49"/>
    </location>
</feature>
<sequence>MEQESISSFSPLVDIEPGSIENSDDDELFVRQSKKRSLTKTTAKKTKKRHFDKNAISTTLSLEVLSDENSNGCDYDDVSNGDDYDYRTNQYDNGHITYEHDNRHVTNELDNRHKTNEHDNGHVTNEHDNENVTNSCRSPSSADLRY</sequence>
<evidence type="ECO:0000256" key="1">
    <source>
        <dbReference type="SAM" id="MobiDB-lite"/>
    </source>
</evidence>
<evidence type="ECO:0000313" key="3">
    <source>
        <dbReference type="Proteomes" id="UP000789901"/>
    </source>
</evidence>
<gene>
    <name evidence="2" type="ORF">GMARGA_LOCUS18880</name>
</gene>
<accession>A0ABN7VI47</accession>
<protein>
    <submittedName>
        <fullName evidence="2">33489_t:CDS:1</fullName>
    </submittedName>
</protein>
<reference evidence="2 3" key="1">
    <citation type="submission" date="2021-06" db="EMBL/GenBank/DDBJ databases">
        <authorList>
            <person name="Kallberg Y."/>
            <person name="Tangrot J."/>
            <person name="Rosling A."/>
        </authorList>
    </citation>
    <scope>NUCLEOTIDE SEQUENCE [LARGE SCALE GENOMIC DNA]</scope>
    <source>
        <strain evidence="2 3">120-4 pot B 10/14</strain>
    </source>
</reference>
<comment type="caution">
    <text evidence="2">The sequence shown here is derived from an EMBL/GenBank/DDBJ whole genome shotgun (WGS) entry which is preliminary data.</text>
</comment>
<feature type="region of interest" description="Disordered" evidence="1">
    <location>
        <begin position="1"/>
        <end position="49"/>
    </location>
</feature>
<feature type="region of interest" description="Disordered" evidence="1">
    <location>
        <begin position="106"/>
        <end position="146"/>
    </location>
</feature>
<name>A0ABN7VI47_GIGMA</name>
<proteinExistence type="predicted"/>
<feature type="compositionally biased region" description="Basic and acidic residues" evidence="1">
    <location>
        <begin position="106"/>
        <end position="130"/>
    </location>
</feature>
<evidence type="ECO:0000313" key="2">
    <source>
        <dbReference type="EMBL" id="CAG8774217.1"/>
    </source>
</evidence>
<feature type="compositionally biased region" description="Polar residues" evidence="1">
    <location>
        <begin position="1"/>
        <end position="10"/>
    </location>
</feature>
<dbReference type="Proteomes" id="UP000789901">
    <property type="component" value="Unassembled WGS sequence"/>
</dbReference>
<keyword evidence="3" id="KW-1185">Reference proteome</keyword>
<dbReference type="EMBL" id="CAJVQB010015375">
    <property type="protein sequence ID" value="CAG8774217.1"/>
    <property type="molecule type" value="Genomic_DNA"/>
</dbReference>
<feature type="compositionally biased region" description="Polar residues" evidence="1">
    <location>
        <begin position="131"/>
        <end position="146"/>
    </location>
</feature>
<organism evidence="2 3">
    <name type="scientific">Gigaspora margarita</name>
    <dbReference type="NCBI Taxonomy" id="4874"/>
    <lineage>
        <taxon>Eukaryota</taxon>
        <taxon>Fungi</taxon>
        <taxon>Fungi incertae sedis</taxon>
        <taxon>Mucoromycota</taxon>
        <taxon>Glomeromycotina</taxon>
        <taxon>Glomeromycetes</taxon>
        <taxon>Diversisporales</taxon>
        <taxon>Gigasporaceae</taxon>
        <taxon>Gigaspora</taxon>
    </lineage>
</organism>